<dbReference type="PROSITE" id="PS50082">
    <property type="entry name" value="WD_REPEATS_2"/>
    <property type="match status" value="11"/>
</dbReference>
<feature type="repeat" description="WD" evidence="3">
    <location>
        <begin position="501"/>
        <end position="542"/>
    </location>
</feature>
<evidence type="ECO:0000256" key="2">
    <source>
        <dbReference type="ARBA" id="ARBA00022737"/>
    </source>
</evidence>
<protein>
    <submittedName>
        <fullName evidence="5">Uncharacterized protein</fullName>
    </submittedName>
</protein>
<evidence type="ECO:0000313" key="6">
    <source>
        <dbReference type="Proteomes" id="UP000331127"/>
    </source>
</evidence>
<dbReference type="Pfam" id="PF07676">
    <property type="entry name" value="PD40"/>
    <property type="match status" value="1"/>
</dbReference>
<feature type="repeat" description="WD" evidence="3">
    <location>
        <begin position="714"/>
        <end position="754"/>
    </location>
</feature>
<organism evidence="5 6">
    <name type="scientific">Acrocarpospora macrocephala</name>
    <dbReference type="NCBI Taxonomy" id="150177"/>
    <lineage>
        <taxon>Bacteria</taxon>
        <taxon>Bacillati</taxon>
        <taxon>Actinomycetota</taxon>
        <taxon>Actinomycetes</taxon>
        <taxon>Streptosporangiales</taxon>
        <taxon>Streptosporangiaceae</taxon>
        <taxon>Acrocarpospora</taxon>
    </lineage>
</organism>
<dbReference type="CDD" id="cd00200">
    <property type="entry name" value="WD40"/>
    <property type="match status" value="2"/>
</dbReference>
<dbReference type="SUPFAM" id="SSF50978">
    <property type="entry name" value="WD40 repeat-like"/>
    <property type="match status" value="2"/>
</dbReference>
<dbReference type="EMBL" id="BLAE01000035">
    <property type="protein sequence ID" value="GES12337.1"/>
    <property type="molecule type" value="Genomic_DNA"/>
</dbReference>
<dbReference type="Proteomes" id="UP000331127">
    <property type="component" value="Unassembled WGS sequence"/>
</dbReference>
<dbReference type="InterPro" id="IPR015943">
    <property type="entry name" value="WD40/YVTN_repeat-like_dom_sf"/>
</dbReference>
<feature type="repeat" description="WD" evidence="3">
    <location>
        <begin position="671"/>
        <end position="712"/>
    </location>
</feature>
<gene>
    <name evidence="5" type="ORF">Amac_059340</name>
</gene>
<dbReference type="InterPro" id="IPR050349">
    <property type="entry name" value="WD_LIS1/nudF_dynein_reg"/>
</dbReference>
<evidence type="ECO:0000313" key="5">
    <source>
        <dbReference type="EMBL" id="GES12337.1"/>
    </source>
</evidence>
<dbReference type="SMART" id="SM00320">
    <property type="entry name" value="WD40"/>
    <property type="match status" value="14"/>
</dbReference>
<dbReference type="PROSITE" id="PS50294">
    <property type="entry name" value="WD_REPEATS_REGION"/>
    <property type="match status" value="10"/>
</dbReference>
<feature type="repeat" description="WD" evidence="3">
    <location>
        <begin position="459"/>
        <end position="500"/>
    </location>
</feature>
<feature type="transmembrane region" description="Helical" evidence="4">
    <location>
        <begin position="370"/>
        <end position="390"/>
    </location>
</feature>
<feature type="repeat" description="WD" evidence="3">
    <location>
        <begin position="790"/>
        <end position="832"/>
    </location>
</feature>
<dbReference type="PRINTS" id="PR00320">
    <property type="entry name" value="GPROTEINBRPT"/>
</dbReference>
<keyword evidence="4" id="KW-0812">Transmembrane</keyword>
<feature type="repeat" description="WD" evidence="3">
    <location>
        <begin position="960"/>
        <end position="1001"/>
    </location>
</feature>
<dbReference type="AlphaFoldDB" id="A0A5M3WSH5"/>
<dbReference type="PANTHER" id="PTHR44129">
    <property type="entry name" value="WD REPEAT-CONTAINING PROTEIN POP1"/>
    <property type="match status" value="1"/>
</dbReference>
<reference evidence="5 6" key="1">
    <citation type="submission" date="2019-10" db="EMBL/GenBank/DDBJ databases">
        <title>Whole genome shotgun sequence of Acrocarpospora macrocephala NBRC 16266.</title>
        <authorList>
            <person name="Ichikawa N."/>
            <person name="Kimura A."/>
            <person name="Kitahashi Y."/>
            <person name="Komaki H."/>
            <person name="Oguchi A."/>
        </authorList>
    </citation>
    <scope>NUCLEOTIDE SEQUENCE [LARGE SCALE GENOMIC DNA]</scope>
    <source>
        <strain evidence="5 6">NBRC 16266</strain>
    </source>
</reference>
<dbReference type="Pfam" id="PF00400">
    <property type="entry name" value="WD40"/>
    <property type="match status" value="12"/>
</dbReference>
<dbReference type="InterPro" id="IPR020472">
    <property type="entry name" value="WD40_PAC1"/>
</dbReference>
<dbReference type="OrthoDB" id="414967at2"/>
<dbReference type="RefSeq" id="WP_155357631.1">
    <property type="nucleotide sequence ID" value="NZ_BAAAHL010000012.1"/>
</dbReference>
<keyword evidence="4" id="KW-1133">Transmembrane helix</keyword>
<dbReference type="InterPro" id="IPR001680">
    <property type="entry name" value="WD40_rpt"/>
</dbReference>
<keyword evidence="1 3" id="KW-0853">WD repeat</keyword>
<keyword evidence="4" id="KW-0472">Membrane</keyword>
<evidence type="ECO:0000256" key="3">
    <source>
        <dbReference type="PROSITE-ProRule" id="PRU00221"/>
    </source>
</evidence>
<feature type="repeat" description="WD" evidence="3">
    <location>
        <begin position="546"/>
        <end position="576"/>
    </location>
</feature>
<accession>A0A5M3WSH5</accession>
<dbReference type="PROSITE" id="PS00678">
    <property type="entry name" value="WD_REPEATS_1"/>
    <property type="match status" value="7"/>
</dbReference>
<feature type="repeat" description="WD" evidence="3">
    <location>
        <begin position="629"/>
        <end position="670"/>
    </location>
</feature>
<dbReference type="InterPro" id="IPR019775">
    <property type="entry name" value="WD40_repeat_CS"/>
</dbReference>
<evidence type="ECO:0000256" key="4">
    <source>
        <dbReference type="SAM" id="Phobius"/>
    </source>
</evidence>
<comment type="caution">
    <text evidence="5">The sequence shown here is derived from an EMBL/GenBank/DDBJ whole genome shotgun (WGS) entry which is preliminary data.</text>
</comment>
<dbReference type="InterPro" id="IPR011659">
    <property type="entry name" value="WD40"/>
</dbReference>
<keyword evidence="6" id="KW-1185">Reference proteome</keyword>
<feature type="repeat" description="WD" evidence="3">
    <location>
        <begin position="586"/>
        <end position="627"/>
    </location>
</feature>
<keyword evidence="2" id="KW-0677">Repeat</keyword>
<feature type="repeat" description="WD" evidence="3">
    <location>
        <begin position="917"/>
        <end position="952"/>
    </location>
</feature>
<sequence>MSLNQADSLDDILGDGRPDRDERLLCDEFLGPEQPLPGLLARLVADRDTASLQRLHHGETRLHAALNEPLGYHGLVDRRIVEELGPPFQASDKPTVHALRSLAGLALSLVEEERAEEYLRKALLWHAAAHGSPLSDQWTGHDDTRQLEILTALAGDDRRLAGAAPAIAVTLRTLAGRPPEGRRLTGPRVLLDLADQGWHAQLKATLVRDSPRGLVPDPRRMSLFIADERFQIALGRAWSQAGEKITGTVLWSLERTEGPLGEVEGESLGAAFAVLLDELRSLRRPFYLPPPIWRLVSANAVVGKIDDLGNMRSVGGYERKLQAAGKNARVIVPTPDQQEAEAAGQDVVIVPAPNWHIAARQARRPNIWPFAGWIAVPLAVALIAVGTLWIKDSREKQQTIEARRKEALSRLTTLRSDEVRTADPVLSGLLSLAAWKFHATPEAGYGMKAVVATSVRAVLSGHEDRVRAVAYSSDGAILATASDDGTVRLWDTATRRPLGRPLAHDNDVYAVAFSPDGKTLATAGRDNAARLWDVATQRPIGQPFVHKDDVYAVAFSPDGTTLATGNGDGITRLWNLTGDPHAEPLPGRHVGAVFALAFSPDGETLATGGFDNTARLWHVDTRRPAGPPLEGHTNEVRAVAFSPDGKTLATTAFDSTARLWDVPAQRPIGEPLTHPGSVSSVAFSPDGTTLLTGSFDGTARFWDVETRQSIGTPLTGHTDLIDAVAFSPDGTTVATAGDTTARLWTVAAHRPTGELRHERISDAAFSPDGRTIATGGGTTARLWGAATRAPLAHTGEVGGVAFSPDGKILAVASDRNVSARLWDVATGNPIGPAREGLIGVIGTVSFSPDAAMVATAGLGPVRLWTVPGGEPIGPALQDGGVLGAAFSPAGKILATANSDKTVRLWDVTTRQEVCPPLRGHTSSVADLAFSPDGRILATAGGLEDTVRLWDVRGCRAIGDPLDNGDAVWDVAFGPDGGYLVTASSNGTLQLWDMATRRRLGDPRPHPGGVKAVAFSPDGKTVASAGRDSARLWAMTLPADPSSLICEIAGRSLTLEEWQRYIPTEPFRKICP</sequence>
<evidence type="ECO:0000256" key="1">
    <source>
        <dbReference type="ARBA" id="ARBA00022574"/>
    </source>
</evidence>
<dbReference type="Gene3D" id="2.130.10.10">
    <property type="entry name" value="YVTN repeat-like/Quinoprotein amine dehydrogenase"/>
    <property type="match status" value="4"/>
</dbReference>
<proteinExistence type="predicted"/>
<feature type="repeat" description="WD" evidence="3">
    <location>
        <begin position="881"/>
        <end position="915"/>
    </location>
</feature>
<dbReference type="InterPro" id="IPR036322">
    <property type="entry name" value="WD40_repeat_dom_sf"/>
</dbReference>
<name>A0A5M3WSH5_9ACTN</name>